<evidence type="ECO:0000256" key="2">
    <source>
        <dbReference type="ARBA" id="ARBA00023015"/>
    </source>
</evidence>
<dbReference type="Pfam" id="PF13411">
    <property type="entry name" value="MerR_1"/>
    <property type="match status" value="1"/>
</dbReference>
<evidence type="ECO:0000313" key="6">
    <source>
        <dbReference type="EMBL" id="AJK49792.1"/>
    </source>
</evidence>
<keyword evidence="3" id="KW-0238">DNA-binding</keyword>
<dbReference type="AlphaFoldDB" id="A0A0B6RWR1"/>
<gene>
    <name evidence="6" type="ORF">BGL_2c17250</name>
</gene>
<dbReference type="CDD" id="cd01104">
    <property type="entry name" value="HTH_MlrA-CarA"/>
    <property type="match status" value="1"/>
</dbReference>
<dbReference type="Proteomes" id="UP000031838">
    <property type="component" value="Chromosome 2"/>
</dbReference>
<dbReference type="EMBL" id="CP002581">
    <property type="protein sequence ID" value="AJK49792.1"/>
    <property type="molecule type" value="Genomic_DNA"/>
</dbReference>
<dbReference type="InterPro" id="IPR000551">
    <property type="entry name" value="MerR-type_HTH_dom"/>
</dbReference>
<keyword evidence="4" id="KW-0804">Transcription</keyword>
<keyword evidence="2" id="KW-0805">Transcription regulation</keyword>
<evidence type="ECO:0000313" key="7">
    <source>
        <dbReference type="Proteomes" id="UP000031838"/>
    </source>
</evidence>
<evidence type="ECO:0000256" key="3">
    <source>
        <dbReference type="ARBA" id="ARBA00023125"/>
    </source>
</evidence>
<keyword evidence="7" id="KW-1185">Reference proteome</keyword>
<reference evidence="6 7" key="2">
    <citation type="journal article" date="2016" name="Appl. Microbiol. Biotechnol.">
        <title>Mutations improving production and secretion of extracellular lipase by Burkholderia glumae PG1.</title>
        <authorList>
            <person name="Knapp A."/>
            <person name="Voget S."/>
            <person name="Gao R."/>
            <person name="Zaburannyi N."/>
            <person name="Krysciak D."/>
            <person name="Breuer M."/>
            <person name="Hauer B."/>
            <person name="Streit W.R."/>
            <person name="Muller R."/>
            <person name="Daniel R."/>
            <person name="Jaeger K.E."/>
        </authorList>
    </citation>
    <scope>NUCLEOTIDE SEQUENCE [LARGE SCALE GENOMIC DNA]</scope>
    <source>
        <strain evidence="6 7">PG1</strain>
    </source>
</reference>
<sequence>MPTRKERPAPYRYRSGEAARLAGMPAATLRIWERRYGVVAPPKTPSGQRMYSDSDVQRIRLLKALVGAGHTIGAIASLGREELEALSMTQSHGAVPSGEAVRLAIIGPLAVTDAAAGRMGIEIAERIDSLEQASESGAAGIDALIATVASLHEDVVGRLARLAQARQVQAVTVVYGFGTAGAVELARLSGFALFRSIDTRANPLSLVSQLARAVVASRRAGDADQGLWLRTRRRFDEATLASLGSLSSTVKCECPRHLSELIRQLSAFEQYSDECVSRSPADALLHRHLGDAANRAATLLETALEVLLRKEGLAAPGGASPA</sequence>
<dbReference type="Gene3D" id="1.10.1660.10">
    <property type="match status" value="1"/>
</dbReference>
<dbReference type="KEGG" id="bgp:BGL_2c17250"/>
<dbReference type="InterPro" id="IPR047057">
    <property type="entry name" value="MerR_fam"/>
</dbReference>
<evidence type="ECO:0000256" key="1">
    <source>
        <dbReference type="ARBA" id="ARBA00022491"/>
    </source>
</evidence>
<dbReference type="PROSITE" id="PS50937">
    <property type="entry name" value="HTH_MERR_2"/>
    <property type="match status" value="1"/>
</dbReference>
<dbReference type="PANTHER" id="PTHR30204">
    <property type="entry name" value="REDOX-CYCLING DRUG-SENSING TRANSCRIPTIONAL ACTIVATOR SOXR"/>
    <property type="match status" value="1"/>
</dbReference>
<dbReference type="SMART" id="SM00422">
    <property type="entry name" value="HTH_MERR"/>
    <property type="match status" value="1"/>
</dbReference>
<organism evidence="6 7">
    <name type="scientific">Burkholderia plantarii</name>
    <dbReference type="NCBI Taxonomy" id="41899"/>
    <lineage>
        <taxon>Bacteria</taxon>
        <taxon>Pseudomonadati</taxon>
        <taxon>Pseudomonadota</taxon>
        <taxon>Betaproteobacteria</taxon>
        <taxon>Burkholderiales</taxon>
        <taxon>Burkholderiaceae</taxon>
        <taxon>Burkholderia</taxon>
    </lineage>
</organism>
<name>A0A0B6RWR1_BURPL</name>
<evidence type="ECO:0000256" key="4">
    <source>
        <dbReference type="ARBA" id="ARBA00023163"/>
    </source>
</evidence>
<dbReference type="PANTHER" id="PTHR30204:SF69">
    <property type="entry name" value="MERR-FAMILY TRANSCRIPTIONAL REGULATOR"/>
    <property type="match status" value="1"/>
</dbReference>
<evidence type="ECO:0000259" key="5">
    <source>
        <dbReference type="PROSITE" id="PS50937"/>
    </source>
</evidence>
<accession>A0A0B6RWR1</accession>
<dbReference type="GO" id="GO:0003677">
    <property type="term" value="F:DNA binding"/>
    <property type="evidence" value="ECO:0007669"/>
    <property type="project" value="UniProtKB-KW"/>
</dbReference>
<dbReference type="SUPFAM" id="SSF46955">
    <property type="entry name" value="Putative DNA-binding domain"/>
    <property type="match status" value="1"/>
</dbReference>
<keyword evidence="1" id="KW-0678">Repressor</keyword>
<dbReference type="InterPro" id="IPR009061">
    <property type="entry name" value="DNA-bd_dom_put_sf"/>
</dbReference>
<feature type="domain" description="HTH merR-type" evidence="5">
    <location>
        <begin position="12"/>
        <end position="81"/>
    </location>
</feature>
<dbReference type="RefSeq" id="WP_042628170.1">
    <property type="nucleotide sequence ID" value="NZ_CP002581.1"/>
</dbReference>
<dbReference type="GO" id="GO:0003700">
    <property type="term" value="F:DNA-binding transcription factor activity"/>
    <property type="evidence" value="ECO:0007669"/>
    <property type="project" value="InterPro"/>
</dbReference>
<proteinExistence type="predicted"/>
<reference evidence="7" key="1">
    <citation type="submission" date="2011-03" db="EMBL/GenBank/DDBJ databases">
        <authorList>
            <person name="Voget S."/>
            <person name="Streit W.R."/>
            <person name="Jaeger K.E."/>
            <person name="Daniel R."/>
        </authorList>
    </citation>
    <scope>NUCLEOTIDE SEQUENCE [LARGE SCALE GENOMIC DNA]</scope>
    <source>
        <strain evidence="7">PG1</strain>
    </source>
</reference>
<dbReference type="HOGENOM" id="CLU_849093_0_0_4"/>
<protein>
    <submittedName>
        <fullName evidence="6">Putative transcriptional regulator, MerR family</fullName>
    </submittedName>
</protein>